<dbReference type="RefSeq" id="WP_191595041.1">
    <property type="nucleotide sequence ID" value="NZ_JACYFC010000003.1"/>
</dbReference>
<proteinExistence type="predicted"/>
<dbReference type="EMBL" id="JACYFC010000003">
    <property type="protein sequence ID" value="MBD5771676.1"/>
    <property type="molecule type" value="Genomic_DNA"/>
</dbReference>
<comment type="caution">
    <text evidence="1">The sequence shown here is derived from an EMBL/GenBank/DDBJ whole genome shotgun (WGS) entry which is preliminary data.</text>
</comment>
<evidence type="ECO:0000313" key="1">
    <source>
        <dbReference type="EMBL" id="MBD5771676.1"/>
    </source>
</evidence>
<evidence type="ECO:0000313" key="2">
    <source>
        <dbReference type="Proteomes" id="UP000604161"/>
    </source>
</evidence>
<reference evidence="1 2" key="1">
    <citation type="submission" date="2020-09" db="EMBL/GenBank/DDBJ databases">
        <title>Marinomonas sp. nov., isolated from the cysticercosis algae of Qingdao, China.</title>
        <authorList>
            <person name="Sun X."/>
        </authorList>
    </citation>
    <scope>NUCLEOTIDE SEQUENCE [LARGE SCALE GENOMIC DNA]</scope>
    <source>
        <strain evidence="1 2">SM2066</strain>
    </source>
</reference>
<accession>A0ABR8P069</accession>
<name>A0ABR8P069_9GAMM</name>
<dbReference type="Proteomes" id="UP000604161">
    <property type="component" value="Unassembled WGS sequence"/>
</dbReference>
<sequence>MTATTIFDDSFYRLPSSERYTQVIAAIKKGQSIWALADAEGCLIIDLGSDKVLPVWPSKAMATDWGRADHEGFNALEINAEDWPEKWLPGMQSDGFSVGISPNLAGECIVSSAEEHAFDLNAK</sequence>
<organism evidence="1 2">
    <name type="scientific">Marinomonas colpomeniae</name>
    <dbReference type="NCBI Taxonomy" id="2774408"/>
    <lineage>
        <taxon>Bacteria</taxon>
        <taxon>Pseudomonadati</taxon>
        <taxon>Pseudomonadota</taxon>
        <taxon>Gammaproteobacteria</taxon>
        <taxon>Oceanospirillales</taxon>
        <taxon>Oceanospirillaceae</taxon>
        <taxon>Marinomonas</taxon>
    </lineage>
</organism>
<keyword evidence="2" id="KW-1185">Reference proteome</keyword>
<dbReference type="Pfam" id="PF11042">
    <property type="entry name" value="DUF2750"/>
    <property type="match status" value="1"/>
</dbReference>
<gene>
    <name evidence="1" type="ORF">IF202_11495</name>
</gene>
<protein>
    <submittedName>
        <fullName evidence="1">DUF2750 domain-containing protein</fullName>
    </submittedName>
</protein>
<dbReference type="InterPro" id="IPR021284">
    <property type="entry name" value="DUF2750"/>
</dbReference>